<evidence type="ECO:0000256" key="5">
    <source>
        <dbReference type="PIRNR" id="PIRNR038471"/>
    </source>
</evidence>
<dbReference type="PANTHER" id="PTHR34138">
    <property type="entry name" value="CELL SHAPE-DETERMINING PROTEIN MREC"/>
    <property type="match status" value="1"/>
</dbReference>
<keyword evidence="6" id="KW-0175">Coiled coil</keyword>
<protein>
    <recommendedName>
        <fullName evidence="2 5">Cell shape-determining protein MreC</fullName>
    </recommendedName>
    <alternativeName>
        <fullName evidence="4 5">Cell shape protein MreC</fullName>
    </alternativeName>
</protein>
<dbReference type="InterPro" id="IPR042177">
    <property type="entry name" value="Cell/Rod_1"/>
</dbReference>
<dbReference type="Gene3D" id="2.40.10.340">
    <property type="entry name" value="Rod shape-determining protein MreC, domain 1"/>
    <property type="match status" value="1"/>
</dbReference>
<evidence type="ECO:0000256" key="3">
    <source>
        <dbReference type="ARBA" id="ARBA00022960"/>
    </source>
</evidence>
<evidence type="ECO:0000256" key="4">
    <source>
        <dbReference type="ARBA" id="ARBA00032089"/>
    </source>
</evidence>
<evidence type="ECO:0000256" key="1">
    <source>
        <dbReference type="ARBA" id="ARBA00009369"/>
    </source>
</evidence>
<proteinExistence type="inferred from homology"/>
<dbReference type="Proteomes" id="UP000602260">
    <property type="component" value="Unassembled WGS sequence"/>
</dbReference>
<comment type="similarity">
    <text evidence="1 5">Belongs to the MreC family.</text>
</comment>
<dbReference type="AlphaFoldDB" id="A0A8J6J4Y7"/>
<accession>A0A8J6J4Y7</accession>
<dbReference type="Pfam" id="PF04085">
    <property type="entry name" value="MreC"/>
    <property type="match status" value="1"/>
</dbReference>
<gene>
    <name evidence="8" type="primary">mreC</name>
    <name evidence="8" type="ORF">H8S55_10610</name>
</gene>
<evidence type="ECO:0000313" key="9">
    <source>
        <dbReference type="Proteomes" id="UP000602260"/>
    </source>
</evidence>
<sequence length="280" mass="30252">MKNFFRQNGLLLALIALLLSILIGVGSALLGGNTDPLSNVVNTVASPIRGGVSAVMDWAEGVYTYVFHYQELHDQLSDLQVKVSQLEEQVRQGEEASRENEQLRQLLQLQAKRRDFTFESARVTTRSTSNWESTLTLSKGSAAGVALGNCVITETGVLVGVVSQVGLNWSTVSTVLNTDIEMGGIVTRTYSAGILEGSFDLMSQGRLKLSYLPEDARLVSGDEVVTSGKGDVYPSGLVVGQVEGVFTDPSGMTRYAVVLPDVKLDSLVEVFVIKDFDIVE</sequence>
<evidence type="ECO:0000256" key="2">
    <source>
        <dbReference type="ARBA" id="ARBA00013855"/>
    </source>
</evidence>
<dbReference type="EMBL" id="JACOPN010000007">
    <property type="protein sequence ID" value="MBC5717770.1"/>
    <property type="molecule type" value="Genomic_DNA"/>
</dbReference>
<evidence type="ECO:0000313" key="8">
    <source>
        <dbReference type="EMBL" id="MBC5717770.1"/>
    </source>
</evidence>
<evidence type="ECO:0000259" key="7">
    <source>
        <dbReference type="Pfam" id="PF04085"/>
    </source>
</evidence>
<comment type="caution">
    <text evidence="8">The sequence shown here is derived from an EMBL/GenBank/DDBJ whole genome shotgun (WGS) entry which is preliminary data.</text>
</comment>
<organism evidence="8 9">
    <name type="scientific">Flintibacter faecis</name>
    <dbReference type="NCBI Taxonomy" id="2763047"/>
    <lineage>
        <taxon>Bacteria</taxon>
        <taxon>Bacillati</taxon>
        <taxon>Bacillota</taxon>
        <taxon>Clostridia</taxon>
        <taxon>Eubacteriales</taxon>
        <taxon>Flintibacter</taxon>
    </lineage>
</organism>
<dbReference type="NCBIfam" id="TIGR00219">
    <property type="entry name" value="mreC"/>
    <property type="match status" value="1"/>
</dbReference>
<dbReference type="GO" id="GO:0008360">
    <property type="term" value="P:regulation of cell shape"/>
    <property type="evidence" value="ECO:0007669"/>
    <property type="project" value="UniProtKB-KW"/>
</dbReference>
<keyword evidence="9" id="KW-1185">Reference proteome</keyword>
<feature type="coiled-coil region" evidence="6">
    <location>
        <begin position="69"/>
        <end position="106"/>
    </location>
</feature>
<dbReference type="PIRSF" id="PIRSF038471">
    <property type="entry name" value="MreC"/>
    <property type="match status" value="1"/>
</dbReference>
<dbReference type="InterPro" id="IPR042175">
    <property type="entry name" value="Cell/Rod_MreC_2"/>
</dbReference>
<dbReference type="Gene3D" id="2.40.10.350">
    <property type="entry name" value="Rod shape-determining protein MreC, domain 2"/>
    <property type="match status" value="1"/>
</dbReference>
<dbReference type="InterPro" id="IPR055342">
    <property type="entry name" value="MreC_beta-barrel_core"/>
</dbReference>
<reference evidence="8" key="1">
    <citation type="submission" date="2020-08" db="EMBL/GenBank/DDBJ databases">
        <title>Genome public.</title>
        <authorList>
            <person name="Liu C."/>
            <person name="Sun Q."/>
        </authorList>
    </citation>
    <scope>NUCLEOTIDE SEQUENCE</scope>
    <source>
        <strain evidence="8">BX5</strain>
    </source>
</reference>
<dbReference type="InterPro" id="IPR007221">
    <property type="entry name" value="MreC"/>
</dbReference>
<evidence type="ECO:0000256" key="6">
    <source>
        <dbReference type="SAM" id="Coils"/>
    </source>
</evidence>
<comment type="function">
    <text evidence="5">Involved in formation and maintenance of cell shape.</text>
</comment>
<name>A0A8J6J4Y7_9FIRM</name>
<keyword evidence="3 5" id="KW-0133">Cell shape</keyword>
<dbReference type="RefSeq" id="WP_186878951.1">
    <property type="nucleotide sequence ID" value="NZ_JACOPN010000007.1"/>
</dbReference>
<dbReference type="PANTHER" id="PTHR34138:SF1">
    <property type="entry name" value="CELL SHAPE-DETERMINING PROTEIN MREC"/>
    <property type="match status" value="1"/>
</dbReference>
<feature type="domain" description="Rod shape-determining protein MreC beta-barrel core" evidence="7">
    <location>
        <begin position="123"/>
        <end position="274"/>
    </location>
</feature>
<dbReference type="GO" id="GO:0005886">
    <property type="term" value="C:plasma membrane"/>
    <property type="evidence" value="ECO:0007669"/>
    <property type="project" value="TreeGrafter"/>
</dbReference>